<keyword evidence="1" id="KW-1133">Transmembrane helix</keyword>
<evidence type="ECO:0000256" key="1">
    <source>
        <dbReference type="SAM" id="Phobius"/>
    </source>
</evidence>
<accession>A0A0F9JVL2</accession>
<feature type="non-terminal residue" evidence="2">
    <location>
        <position position="32"/>
    </location>
</feature>
<organism evidence="2">
    <name type="scientific">marine sediment metagenome</name>
    <dbReference type="NCBI Taxonomy" id="412755"/>
    <lineage>
        <taxon>unclassified sequences</taxon>
        <taxon>metagenomes</taxon>
        <taxon>ecological metagenomes</taxon>
    </lineage>
</organism>
<sequence length="32" mass="4033">MRTKIDLIKYKRVSLFWALYDFWSGVFYDIEK</sequence>
<protein>
    <submittedName>
        <fullName evidence="2">Uncharacterized protein</fullName>
    </submittedName>
</protein>
<feature type="transmembrane region" description="Helical" evidence="1">
    <location>
        <begin position="12"/>
        <end position="30"/>
    </location>
</feature>
<keyword evidence="1" id="KW-0472">Membrane</keyword>
<comment type="caution">
    <text evidence="2">The sequence shown here is derived from an EMBL/GenBank/DDBJ whole genome shotgun (WGS) entry which is preliminary data.</text>
</comment>
<keyword evidence="1" id="KW-0812">Transmembrane</keyword>
<proteinExistence type="predicted"/>
<evidence type="ECO:0000313" key="2">
    <source>
        <dbReference type="EMBL" id="KKM73839.1"/>
    </source>
</evidence>
<dbReference type="AlphaFoldDB" id="A0A0F9JVL2"/>
<name>A0A0F9JVL2_9ZZZZ</name>
<gene>
    <name evidence="2" type="ORF">LCGC14_1406250</name>
</gene>
<reference evidence="2" key="1">
    <citation type="journal article" date="2015" name="Nature">
        <title>Complex archaea that bridge the gap between prokaryotes and eukaryotes.</title>
        <authorList>
            <person name="Spang A."/>
            <person name="Saw J.H."/>
            <person name="Jorgensen S.L."/>
            <person name="Zaremba-Niedzwiedzka K."/>
            <person name="Martijn J."/>
            <person name="Lind A.E."/>
            <person name="van Eijk R."/>
            <person name="Schleper C."/>
            <person name="Guy L."/>
            <person name="Ettema T.J."/>
        </authorList>
    </citation>
    <scope>NUCLEOTIDE SEQUENCE</scope>
</reference>
<dbReference type="EMBL" id="LAZR01009235">
    <property type="protein sequence ID" value="KKM73839.1"/>
    <property type="molecule type" value="Genomic_DNA"/>
</dbReference>